<feature type="chain" id="PRO_5012952524" evidence="2">
    <location>
        <begin position="24"/>
        <end position="345"/>
    </location>
</feature>
<keyword evidence="1 2" id="KW-0732">Signal</keyword>
<reference evidence="3 4" key="1">
    <citation type="submission" date="2016-11" db="EMBL/GenBank/DDBJ databases">
        <authorList>
            <person name="Jaros S."/>
            <person name="Januszkiewicz K."/>
            <person name="Wedrychowicz H."/>
        </authorList>
    </citation>
    <scope>NUCLEOTIDE SEQUENCE [LARGE SCALE GENOMIC DNA]</scope>
    <source>
        <strain evidence="3 4">GAS86</strain>
    </source>
</reference>
<organism evidence="3 4">
    <name type="scientific">Paraburkholderia phenazinium</name>
    <dbReference type="NCBI Taxonomy" id="60549"/>
    <lineage>
        <taxon>Bacteria</taxon>
        <taxon>Pseudomonadati</taxon>
        <taxon>Pseudomonadota</taxon>
        <taxon>Betaproteobacteria</taxon>
        <taxon>Burkholderiales</taxon>
        <taxon>Burkholderiaceae</taxon>
        <taxon>Paraburkholderia</taxon>
    </lineage>
</organism>
<protein>
    <submittedName>
        <fullName evidence="3">Putative spermidine/putrescine transport system substrate-binding protein</fullName>
    </submittedName>
</protein>
<dbReference type="Proteomes" id="UP000184693">
    <property type="component" value="Unassembled WGS sequence"/>
</dbReference>
<dbReference type="SUPFAM" id="SSF53850">
    <property type="entry name" value="Periplasmic binding protein-like II"/>
    <property type="match status" value="1"/>
</dbReference>
<evidence type="ECO:0000313" key="4">
    <source>
        <dbReference type="Proteomes" id="UP000184693"/>
    </source>
</evidence>
<evidence type="ECO:0000256" key="1">
    <source>
        <dbReference type="ARBA" id="ARBA00022729"/>
    </source>
</evidence>
<dbReference type="AlphaFoldDB" id="A0A1N6KKI6"/>
<dbReference type="CDD" id="cd13589">
    <property type="entry name" value="PBP2_polyamine_RpCGA009"/>
    <property type="match status" value="1"/>
</dbReference>
<dbReference type="PANTHER" id="PTHR30222:SF2">
    <property type="entry name" value="ABC TRANSPORTER SUBSTRATE-BINDING PROTEIN"/>
    <property type="match status" value="1"/>
</dbReference>
<sequence>MMKPGRVTVLSLAITLLSTPVLAASGQITFVSQGGVYQEAQTKAILDPAAKLLDITVNQDSVPDAYPAIKAQAAAGKPIWDVVDTPASNCLRGGKEGLIEKLDFSKIPNAASIPEKYRTPYSAAYEFYSTVIAYNKKSLKKVPQSWADFWNVKDFPGTRALRNDPQGTLEAALLADGVARDKLYPLDVDRAFKKLQQIKPDITVWWTSGGQSAQLLHDGEVDMEMIWNGRASAVRKDDPDVDFTFNDGLLQNTQLCIVKNAPNQAAAVKFLNAAFSPDLQANLPLYIDYGPGNPAAFKTGKITAQRASELPSSPANAAKQALLSEEWWASDAGIAARARWLKFMQ</sequence>
<dbReference type="PANTHER" id="PTHR30222">
    <property type="entry name" value="SPERMIDINE/PUTRESCINE-BINDING PERIPLASMIC PROTEIN"/>
    <property type="match status" value="1"/>
</dbReference>
<dbReference type="InterPro" id="IPR006059">
    <property type="entry name" value="SBP"/>
</dbReference>
<evidence type="ECO:0000256" key="2">
    <source>
        <dbReference type="SAM" id="SignalP"/>
    </source>
</evidence>
<name>A0A1N6KKI6_9BURK</name>
<proteinExistence type="predicted"/>
<dbReference type="Gene3D" id="3.40.190.10">
    <property type="entry name" value="Periplasmic binding protein-like II"/>
    <property type="match status" value="2"/>
</dbReference>
<accession>A0A1N6KKI6</accession>
<dbReference type="EMBL" id="FSRM01000002">
    <property type="protein sequence ID" value="SIO57064.1"/>
    <property type="molecule type" value="Genomic_DNA"/>
</dbReference>
<feature type="signal peptide" evidence="2">
    <location>
        <begin position="1"/>
        <end position="23"/>
    </location>
</feature>
<gene>
    <name evidence="3" type="ORF">SAMN05444168_7458</name>
</gene>
<evidence type="ECO:0000313" key="3">
    <source>
        <dbReference type="EMBL" id="SIO57064.1"/>
    </source>
</evidence>
<dbReference type="Pfam" id="PF13416">
    <property type="entry name" value="SBP_bac_8"/>
    <property type="match status" value="1"/>
</dbReference>